<organism evidence="6 7">
    <name type="scientific">Craterilacuibacter sinensis</name>
    <dbReference type="NCBI Taxonomy" id="2686017"/>
    <lineage>
        <taxon>Bacteria</taxon>
        <taxon>Pseudomonadati</taxon>
        <taxon>Pseudomonadota</taxon>
        <taxon>Betaproteobacteria</taxon>
        <taxon>Neisseriales</taxon>
        <taxon>Neisseriaceae</taxon>
        <taxon>Craterilacuibacter</taxon>
    </lineage>
</organism>
<gene>
    <name evidence="6" type="ORF">GQF02_09240</name>
</gene>
<dbReference type="InterPro" id="IPR029787">
    <property type="entry name" value="Nucleotide_cyclase"/>
</dbReference>
<dbReference type="PROSITE" id="PS50883">
    <property type="entry name" value="EAL"/>
    <property type="match status" value="1"/>
</dbReference>
<dbReference type="InterPro" id="IPR013656">
    <property type="entry name" value="PAS_4"/>
</dbReference>
<dbReference type="SUPFAM" id="SSF55785">
    <property type="entry name" value="PYP-like sensor domain (PAS domain)"/>
    <property type="match status" value="2"/>
</dbReference>
<feature type="domain" description="PAC" evidence="3">
    <location>
        <begin position="490"/>
        <end position="542"/>
    </location>
</feature>
<evidence type="ECO:0000259" key="5">
    <source>
        <dbReference type="PROSITE" id="PS50887"/>
    </source>
</evidence>
<accession>A0A845BPH7</accession>
<feature type="transmembrane region" description="Helical" evidence="1">
    <location>
        <begin position="161"/>
        <end position="180"/>
    </location>
</feature>
<feature type="domain" description="PAS" evidence="2">
    <location>
        <begin position="290"/>
        <end position="360"/>
    </location>
</feature>
<evidence type="ECO:0000313" key="7">
    <source>
        <dbReference type="Proteomes" id="UP000467214"/>
    </source>
</evidence>
<dbReference type="RefSeq" id="WP_160796551.1">
    <property type="nucleotide sequence ID" value="NZ_WSSB01000007.1"/>
</dbReference>
<dbReference type="InterPro" id="IPR001633">
    <property type="entry name" value="EAL_dom"/>
</dbReference>
<dbReference type="InterPro" id="IPR052155">
    <property type="entry name" value="Biofilm_reg_signaling"/>
</dbReference>
<dbReference type="Gene3D" id="3.20.20.450">
    <property type="entry name" value="EAL domain"/>
    <property type="match status" value="1"/>
</dbReference>
<dbReference type="FunFam" id="3.20.20.450:FF:000001">
    <property type="entry name" value="Cyclic di-GMP phosphodiesterase yahA"/>
    <property type="match status" value="1"/>
</dbReference>
<name>A0A845BPH7_9NEIS</name>
<dbReference type="InterPro" id="IPR035965">
    <property type="entry name" value="PAS-like_dom_sf"/>
</dbReference>
<dbReference type="Gene3D" id="3.30.70.270">
    <property type="match status" value="1"/>
</dbReference>
<keyword evidence="1" id="KW-0812">Transmembrane</keyword>
<feature type="transmembrane region" description="Helical" evidence="1">
    <location>
        <begin position="129"/>
        <end position="149"/>
    </location>
</feature>
<feature type="transmembrane region" description="Helical" evidence="1">
    <location>
        <begin position="59"/>
        <end position="82"/>
    </location>
</feature>
<dbReference type="CDD" id="cd01948">
    <property type="entry name" value="EAL"/>
    <property type="match status" value="1"/>
</dbReference>
<dbReference type="SMART" id="SM00267">
    <property type="entry name" value="GGDEF"/>
    <property type="match status" value="1"/>
</dbReference>
<dbReference type="InterPro" id="IPR000014">
    <property type="entry name" value="PAS"/>
</dbReference>
<evidence type="ECO:0000313" key="6">
    <source>
        <dbReference type="EMBL" id="MXR37154.1"/>
    </source>
</evidence>
<dbReference type="AlphaFoldDB" id="A0A845BPH7"/>
<protein>
    <submittedName>
        <fullName evidence="6">EAL domain-containing protein</fullName>
    </submittedName>
</protein>
<dbReference type="CDD" id="cd01949">
    <property type="entry name" value="GGDEF"/>
    <property type="match status" value="1"/>
</dbReference>
<dbReference type="SMART" id="SM00052">
    <property type="entry name" value="EAL"/>
    <property type="match status" value="1"/>
</dbReference>
<dbReference type="NCBIfam" id="TIGR00254">
    <property type="entry name" value="GGDEF"/>
    <property type="match status" value="1"/>
</dbReference>
<dbReference type="InterPro" id="IPR033425">
    <property type="entry name" value="MASE3"/>
</dbReference>
<feature type="domain" description="GGDEF" evidence="5">
    <location>
        <begin position="574"/>
        <end position="717"/>
    </location>
</feature>
<dbReference type="NCBIfam" id="TIGR00229">
    <property type="entry name" value="sensory_box"/>
    <property type="match status" value="2"/>
</dbReference>
<dbReference type="Pfam" id="PF08447">
    <property type="entry name" value="PAS_3"/>
    <property type="match status" value="1"/>
</dbReference>
<feature type="transmembrane region" description="Helical" evidence="1">
    <location>
        <begin position="200"/>
        <end position="219"/>
    </location>
</feature>
<dbReference type="InterPro" id="IPR001610">
    <property type="entry name" value="PAC"/>
</dbReference>
<dbReference type="Pfam" id="PF08448">
    <property type="entry name" value="PAS_4"/>
    <property type="match status" value="1"/>
</dbReference>
<evidence type="ECO:0000259" key="3">
    <source>
        <dbReference type="PROSITE" id="PS50113"/>
    </source>
</evidence>
<reference evidence="6 7" key="1">
    <citation type="submission" date="2019-12" db="EMBL/GenBank/DDBJ databases">
        <title>Neisseriaceae gen. nov. sp. Genome sequencing and assembly.</title>
        <authorList>
            <person name="Liu Z."/>
            <person name="Li A."/>
        </authorList>
    </citation>
    <scope>NUCLEOTIDE SEQUENCE [LARGE SCALE GENOMIC DNA]</scope>
    <source>
        <strain evidence="6 7">B2N2-7</strain>
    </source>
</reference>
<proteinExistence type="predicted"/>
<evidence type="ECO:0000259" key="2">
    <source>
        <dbReference type="PROSITE" id="PS50112"/>
    </source>
</evidence>
<dbReference type="SMART" id="SM00086">
    <property type="entry name" value="PAC"/>
    <property type="match status" value="2"/>
</dbReference>
<dbReference type="CDD" id="cd00130">
    <property type="entry name" value="PAS"/>
    <property type="match status" value="2"/>
</dbReference>
<dbReference type="Gene3D" id="3.30.450.20">
    <property type="entry name" value="PAS domain"/>
    <property type="match status" value="2"/>
</dbReference>
<dbReference type="Pfam" id="PF17159">
    <property type="entry name" value="MASE3"/>
    <property type="match status" value="1"/>
</dbReference>
<sequence>MSHPVPPRQGTAFHHALWSSPLPAYGWPAGAKLALALTVLLACGQVLPALKFFPSLLHYLPLHSGLEFFSMAVSVMVFSLAWNLRHEGNNSNRMVLGVGFLAVCLIDFAHMLSYAGMPELVTPGGAEKAINFWLAGRYVAAIVLLYVALRPDKRWSEPACYAALAAVCALVLCVWFVGLLRSEWLPRTFIAGQGLTDFKIGSEYVLALLYGGAAALLLRRGLHTGKKGPQLLAAAAWIQALAELFFTLYGDVTDLFNLLGHIYKVLAYLMVYRAIYASGVSAPYRQLDIERARLRTLLATIPEPVWLKDADGYYLACNSAFERLFGAREANIVGKTDYDFVSAEQADFFRQQDRVAIAAGGLSRNEERLTFAADGYQGVFETSKTPMYASDGVLIGVLGVAHDISERKQAEIRLHDSEKHFRTLANGGSALIWTSDQTQLLNYFNEPWLRFTGRGLEQELGLGWLAGVHPDDVAACSEAGRSAFVLRRPFSREYRLRHADGGYRWVRDEGSPRYDSQDNFLGYLGFCWDMTEHKLAAEKIEQLAFYDALTQLPNRRLMLDRLAQVLAACARYQRQSALLVMDLDNFKAVNDSMGHAAGDQLLLEFSSRVRSRLRECDTVARLGGDEFVVILPDLEGSLPARQAAEAVAQKLLDRVSEPYVLVLDEAGSTRVYQCSASMGVVLFADATLSVDELLKRGDAALYHAKSGGRNVLSFFDAKMQQVIARQSQLEQDLRRALEEGQFELFYQPQVDMQDRMQGAEALIRWRHPERGLVSPDDFIPLAEQSGLIIPIGLWVLESACLQLARWADNPQLSGLSLSVNVSSCQFSHPAFVEQVLALMDRYEVCPQRLKLELTESLVLDNAEEVVSRMHVLKEYGIGLSLDDFGTGYSSLSYLKHLPLDQLKIDRSFVSDLFTDPTDLVIVRAMLALGRSLGICVIAEGVETVDQRNLLASSGCLSYQGYLFSQPLPLTQFEQLACRPACLVVD</sequence>
<dbReference type="SUPFAM" id="SSF141868">
    <property type="entry name" value="EAL domain-like"/>
    <property type="match status" value="1"/>
</dbReference>
<feature type="domain" description="PAC" evidence="3">
    <location>
        <begin position="363"/>
        <end position="416"/>
    </location>
</feature>
<keyword evidence="1" id="KW-1133">Transmembrane helix</keyword>
<feature type="domain" description="EAL" evidence="4">
    <location>
        <begin position="726"/>
        <end position="980"/>
    </location>
</feature>
<dbReference type="SMART" id="SM00091">
    <property type="entry name" value="PAS"/>
    <property type="match status" value="2"/>
</dbReference>
<dbReference type="InterPro" id="IPR043128">
    <property type="entry name" value="Rev_trsase/Diguanyl_cyclase"/>
</dbReference>
<dbReference type="InterPro" id="IPR035919">
    <property type="entry name" value="EAL_sf"/>
</dbReference>
<dbReference type="EMBL" id="WSSB01000007">
    <property type="protein sequence ID" value="MXR37154.1"/>
    <property type="molecule type" value="Genomic_DNA"/>
</dbReference>
<dbReference type="InterPro" id="IPR013655">
    <property type="entry name" value="PAS_fold_3"/>
</dbReference>
<dbReference type="InterPro" id="IPR000160">
    <property type="entry name" value="GGDEF_dom"/>
</dbReference>
<dbReference type="PROSITE" id="PS50887">
    <property type="entry name" value="GGDEF"/>
    <property type="match status" value="1"/>
</dbReference>
<comment type="caution">
    <text evidence="6">The sequence shown here is derived from an EMBL/GenBank/DDBJ whole genome shotgun (WGS) entry which is preliminary data.</text>
</comment>
<keyword evidence="7" id="KW-1185">Reference proteome</keyword>
<feature type="transmembrane region" description="Helical" evidence="1">
    <location>
        <begin position="94"/>
        <end position="117"/>
    </location>
</feature>
<feature type="transmembrane region" description="Helical" evidence="1">
    <location>
        <begin position="231"/>
        <end position="250"/>
    </location>
</feature>
<dbReference type="Proteomes" id="UP000467214">
    <property type="component" value="Unassembled WGS sequence"/>
</dbReference>
<dbReference type="Pfam" id="PF00990">
    <property type="entry name" value="GGDEF"/>
    <property type="match status" value="1"/>
</dbReference>
<dbReference type="PANTHER" id="PTHR44757">
    <property type="entry name" value="DIGUANYLATE CYCLASE DGCP"/>
    <property type="match status" value="1"/>
</dbReference>
<dbReference type="PROSITE" id="PS50113">
    <property type="entry name" value="PAC"/>
    <property type="match status" value="2"/>
</dbReference>
<dbReference type="SUPFAM" id="SSF55073">
    <property type="entry name" value="Nucleotide cyclase"/>
    <property type="match status" value="1"/>
</dbReference>
<dbReference type="InterPro" id="IPR000700">
    <property type="entry name" value="PAS-assoc_C"/>
</dbReference>
<evidence type="ECO:0000259" key="4">
    <source>
        <dbReference type="PROSITE" id="PS50883"/>
    </source>
</evidence>
<dbReference type="PROSITE" id="PS50112">
    <property type="entry name" value="PAS"/>
    <property type="match status" value="1"/>
</dbReference>
<dbReference type="Pfam" id="PF00563">
    <property type="entry name" value="EAL"/>
    <property type="match status" value="1"/>
</dbReference>
<dbReference type="FunFam" id="3.30.450.20:FF:000099">
    <property type="entry name" value="Sensory box sensor histidine kinase"/>
    <property type="match status" value="1"/>
</dbReference>
<evidence type="ECO:0000256" key="1">
    <source>
        <dbReference type="SAM" id="Phobius"/>
    </source>
</evidence>
<keyword evidence="1" id="KW-0472">Membrane</keyword>
<dbReference type="PANTHER" id="PTHR44757:SF2">
    <property type="entry name" value="BIOFILM ARCHITECTURE MAINTENANCE PROTEIN MBAA"/>
    <property type="match status" value="1"/>
</dbReference>